<dbReference type="EMBL" id="AP009510">
    <property type="protein sequence ID" value="BAG13748.1"/>
    <property type="molecule type" value="Genomic_DNA"/>
</dbReference>
<dbReference type="SMART" id="SM00028">
    <property type="entry name" value="TPR"/>
    <property type="match status" value="2"/>
</dbReference>
<protein>
    <submittedName>
        <fullName evidence="3">Aerotolerance-related cytoplasmic membrane protein BatC</fullName>
    </submittedName>
</protein>
<feature type="compositionally biased region" description="Basic and acidic residues" evidence="2">
    <location>
        <begin position="181"/>
        <end position="206"/>
    </location>
</feature>
<dbReference type="InterPro" id="IPR019734">
    <property type="entry name" value="TPR_rpt"/>
</dbReference>
<dbReference type="InterPro" id="IPR011990">
    <property type="entry name" value="TPR-like_helical_dom_sf"/>
</dbReference>
<feature type="compositionally biased region" description="Polar residues" evidence="2">
    <location>
        <begin position="169"/>
        <end position="180"/>
    </location>
</feature>
<dbReference type="KEGG" id="rsd:TGRD_264"/>
<keyword evidence="1" id="KW-0802">TPR repeat</keyword>
<feature type="compositionally biased region" description="Basic and acidic residues" evidence="2">
    <location>
        <begin position="264"/>
        <end position="296"/>
    </location>
</feature>
<gene>
    <name evidence="3" type="ordered locus">TGRD_264</name>
</gene>
<dbReference type="RefSeq" id="WP_015423275.1">
    <property type="nucleotide sequence ID" value="NC_020419.1"/>
</dbReference>
<evidence type="ECO:0000313" key="3">
    <source>
        <dbReference type="EMBL" id="BAG13748.1"/>
    </source>
</evidence>
<dbReference type="Pfam" id="PF13424">
    <property type="entry name" value="TPR_12"/>
    <property type="match status" value="1"/>
</dbReference>
<dbReference type="Proteomes" id="UP000001691">
    <property type="component" value="Chromosome"/>
</dbReference>
<keyword evidence="4" id="KW-1185">Reference proteome</keyword>
<dbReference type="SUPFAM" id="SSF48452">
    <property type="entry name" value="TPR-like"/>
    <property type="match status" value="1"/>
</dbReference>
<sequence length="332" mass="38449">MKLKMFMLALSASLLIFLLIFSYKDIRGNNRAVRYFNDGNFEAASESFNKELEKLPGSYSIFNNAAGAEYKLNKFDEAQTKYNAVLDFSDADQEEKFIALYGLGNTEYGKNDFRKAASLYKKALRLKPGDKDAKYNLEVALLKLNEKDSCQNNNDNSSKQNSRQKGRNNKQNEQNIGNRQQSKEERDLKRHMEQNDKAQKENEKKRQSLGRQVSVVRDEIQKRQNVQKGLEEEKLRLDKQKLGISNKIEALKKTGVTKNKFSKRKNESQGDNPLGDKSEKEKLEMQPVGEKEDKKDMPAAIFLNYYDEAERKAYKLRNKNKKSALNQPQEDW</sequence>
<dbReference type="Gene3D" id="1.25.40.10">
    <property type="entry name" value="Tetratricopeptide repeat domain"/>
    <property type="match status" value="2"/>
</dbReference>
<evidence type="ECO:0000313" key="4">
    <source>
        <dbReference type="Proteomes" id="UP000001691"/>
    </source>
</evidence>
<organism evidence="3 4">
    <name type="scientific">Endomicrobium trichonymphae</name>
    <dbReference type="NCBI Taxonomy" id="1408204"/>
    <lineage>
        <taxon>Bacteria</taxon>
        <taxon>Pseudomonadati</taxon>
        <taxon>Elusimicrobiota</taxon>
        <taxon>Endomicrobiia</taxon>
        <taxon>Endomicrobiales</taxon>
        <taxon>Endomicrobiaceae</taxon>
        <taxon>Candidatus Endomicrobiellum</taxon>
    </lineage>
</organism>
<reference evidence="4" key="1">
    <citation type="journal article" date="2008" name="Proc. Natl. Acad. Sci. U.S.A.">
        <title>Complete genome of the uncultured termite group 1 bacteria in a single host protist cell.</title>
        <authorList>
            <person name="Hongoh Y."/>
            <person name="Sharma V.K."/>
            <person name="Prakash T."/>
            <person name="Noda S."/>
            <person name="Taylor T.D."/>
            <person name="Kudo T."/>
            <person name="Sakaki Y."/>
            <person name="Toyoda A."/>
            <person name="Hattori M."/>
            <person name="Ohkuma M."/>
        </authorList>
    </citation>
    <scope>NUCLEOTIDE SEQUENCE [LARGE SCALE GENOMIC DNA]</scope>
    <source>
        <strain evidence="4">Rs-D17 genomovar Ri2008</strain>
    </source>
</reference>
<feature type="compositionally biased region" description="Low complexity" evidence="2">
    <location>
        <begin position="150"/>
        <end position="161"/>
    </location>
</feature>
<evidence type="ECO:0000256" key="2">
    <source>
        <dbReference type="SAM" id="MobiDB-lite"/>
    </source>
</evidence>
<feature type="region of interest" description="Disordered" evidence="2">
    <location>
        <begin position="148"/>
        <end position="216"/>
    </location>
</feature>
<dbReference type="AlphaFoldDB" id="B1GZR6"/>
<dbReference type="STRING" id="471821.TGRD_265"/>
<accession>B1GZR6</accession>
<proteinExistence type="predicted"/>
<feature type="repeat" description="TPR" evidence="1">
    <location>
        <begin position="97"/>
        <end position="130"/>
    </location>
</feature>
<dbReference type="HOGENOM" id="CLU_836636_0_0_0"/>
<feature type="region of interest" description="Disordered" evidence="2">
    <location>
        <begin position="259"/>
        <end position="296"/>
    </location>
</feature>
<name>B1GZR6_ENDTX</name>
<dbReference type="PROSITE" id="PS50005">
    <property type="entry name" value="TPR"/>
    <property type="match status" value="1"/>
</dbReference>
<evidence type="ECO:0000256" key="1">
    <source>
        <dbReference type="PROSITE-ProRule" id="PRU00339"/>
    </source>
</evidence>